<protein>
    <submittedName>
        <fullName evidence="2">Uncharacterized protein</fullName>
    </submittedName>
</protein>
<gene>
    <name evidence="2" type="ORF">FCC1311_055012</name>
</gene>
<feature type="region of interest" description="Disordered" evidence="1">
    <location>
        <begin position="205"/>
        <end position="225"/>
    </location>
</feature>
<proteinExistence type="predicted"/>
<name>A0A2R5GG21_9STRA</name>
<keyword evidence="3" id="KW-1185">Reference proteome</keyword>
<feature type="compositionally biased region" description="Basic and acidic residues" evidence="1">
    <location>
        <begin position="1"/>
        <end position="18"/>
    </location>
</feature>
<dbReference type="InParanoid" id="A0A2R5GG21"/>
<evidence type="ECO:0000256" key="1">
    <source>
        <dbReference type="SAM" id="MobiDB-lite"/>
    </source>
</evidence>
<evidence type="ECO:0000313" key="3">
    <source>
        <dbReference type="Proteomes" id="UP000241890"/>
    </source>
</evidence>
<comment type="caution">
    <text evidence="2">The sequence shown here is derived from an EMBL/GenBank/DDBJ whole genome shotgun (WGS) entry which is preliminary data.</text>
</comment>
<reference evidence="2 3" key="1">
    <citation type="submission" date="2017-12" db="EMBL/GenBank/DDBJ databases">
        <title>Sequencing, de novo assembly and annotation of complete genome of a new Thraustochytrid species, strain FCC1311.</title>
        <authorList>
            <person name="Sedici K."/>
            <person name="Godart F."/>
            <person name="Aiese Cigliano R."/>
            <person name="Sanseverino W."/>
            <person name="Barakat M."/>
            <person name="Ortet P."/>
            <person name="Marechal E."/>
            <person name="Cagnac O."/>
            <person name="Amato A."/>
        </authorList>
    </citation>
    <scope>NUCLEOTIDE SEQUENCE [LARGE SCALE GENOMIC DNA]</scope>
</reference>
<sequence>MEGPAAHEEQGLSREEGGRQGALGLHVKAVGVGKGWQSSASPTSPKGLVATKASPASPKSPGERAKEFLDKVESGDVEDAFAQIQLEGTKSMRRGSLADLQGSVLEVRRSQREIFRSLRDIRRTSEDVEASIDNSLRRFSVAQAVVHRMQDRSSRAQTTNFVRGSDEFKNWERLRNHSKSIASHVRKAKLQEEVAKTQMVLNDLASGSKEATDDHPPLVRRASLN</sequence>
<accession>A0A2R5GG21</accession>
<evidence type="ECO:0000313" key="2">
    <source>
        <dbReference type="EMBL" id="GBG29279.1"/>
    </source>
</evidence>
<dbReference type="Proteomes" id="UP000241890">
    <property type="component" value="Unassembled WGS sequence"/>
</dbReference>
<dbReference type="AlphaFoldDB" id="A0A2R5GG21"/>
<organism evidence="2 3">
    <name type="scientific">Hondaea fermentalgiana</name>
    <dbReference type="NCBI Taxonomy" id="2315210"/>
    <lineage>
        <taxon>Eukaryota</taxon>
        <taxon>Sar</taxon>
        <taxon>Stramenopiles</taxon>
        <taxon>Bigyra</taxon>
        <taxon>Labyrinthulomycetes</taxon>
        <taxon>Thraustochytrida</taxon>
        <taxon>Thraustochytriidae</taxon>
        <taxon>Hondaea</taxon>
    </lineage>
</organism>
<feature type="region of interest" description="Disordered" evidence="1">
    <location>
        <begin position="1"/>
        <end position="66"/>
    </location>
</feature>
<dbReference type="EMBL" id="BEYU01000055">
    <property type="protein sequence ID" value="GBG29279.1"/>
    <property type="molecule type" value="Genomic_DNA"/>
</dbReference>